<keyword evidence="3" id="KW-1185">Reference proteome</keyword>
<feature type="compositionally biased region" description="Basic and acidic residues" evidence="1">
    <location>
        <begin position="154"/>
        <end position="163"/>
    </location>
</feature>
<dbReference type="Proteomes" id="UP001595748">
    <property type="component" value="Unassembled WGS sequence"/>
</dbReference>
<evidence type="ECO:0000313" key="2">
    <source>
        <dbReference type="EMBL" id="MFC3859587.1"/>
    </source>
</evidence>
<dbReference type="Gene3D" id="3.40.50.1010">
    <property type="entry name" value="5'-nuclease"/>
    <property type="match status" value="1"/>
</dbReference>
<dbReference type="EMBL" id="JBHRZF010000021">
    <property type="protein sequence ID" value="MFC3859587.1"/>
    <property type="molecule type" value="Genomic_DNA"/>
</dbReference>
<organism evidence="2 3">
    <name type="scientific">Deinococcus antarcticus</name>
    <dbReference type="NCBI Taxonomy" id="1298767"/>
    <lineage>
        <taxon>Bacteria</taxon>
        <taxon>Thermotogati</taxon>
        <taxon>Deinococcota</taxon>
        <taxon>Deinococci</taxon>
        <taxon>Deinococcales</taxon>
        <taxon>Deinococcaceae</taxon>
        <taxon>Deinococcus</taxon>
    </lineage>
</organism>
<sequence>MTAYLLDTDTISYAVRGMGNVRGHLARHPPATLDVSSVTMMEIEFGLAEAPARRAAVEQLQESDWEFTPSDLPGMLDYARALWGDRAGVRLELLAEKESRKAAQMREAYREAQAAESDALALAALPPAEQLEKITRYEAHLERVLYRALHDLEASRRDREGKETPGPLRVVLDAQGEP</sequence>
<evidence type="ECO:0000313" key="3">
    <source>
        <dbReference type="Proteomes" id="UP001595748"/>
    </source>
</evidence>
<comment type="caution">
    <text evidence="2">The sequence shown here is derived from an EMBL/GenBank/DDBJ whole genome shotgun (WGS) entry which is preliminary data.</text>
</comment>
<accession>A0ABV8A506</accession>
<dbReference type="InterPro" id="IPR029060">
    <property type="entry name" value="PIN-like_dom_sf"/>
</dbReference>
<reference evidence="3" key="1">
    <citation type="journal article" date="2019" name="Int. J. Syst. Evol. Microbiol.">
        <title>The Global Catalogue of Microorganisms (GCM) 10K type strain sequencing project: providing services to taxonomists for standard genome sequencing and annotation.</title>
        <authorList>
            <consortium name="The Broad Institute Genomics Platform"/>
            <consortium name="The Broad Institute Genome Sequencing Center for Infectious Disease"/>
            <person name="Wu L."/>
            <person name="Ma J."/>
        </authorList>
    </citation>
    <scope>NUCLEOTIDE SEQUENCE [LARGE SCALE GENOMIC DNA]</scope>
    <source>
        <strain evidence="3">CCTCC AB 2013263</strain>
    </source>
</reference>
<evidence type="ECO:0008006" key="4">
    <source>
        <dbReference type="Google" id="ProtNLM"/>
    </source>
</evidence>
<evidence type="ECO:0000256" key="1">
    <source>
        <dbReference type="SAM" id="MobiDB-lite"/>
    </source>
</evidence>
<dbReference type="SUPFAM" id="SSF88723">
    <property type="entry name" value="PIN domain-like"/>
    <property type="match status" value="1"/>
</dbReference>
<proteinExistence type="predicted"/>
<gene>
    <name evidence="2" type="ORF">ACFOPQ_02230</name>
</gene>
<protein>
    <recommendedName>
        <fullName evidence="4">PIN domain-containing protein</fullName>
    </recommendedName>
</protein>
<dbReference type="RefSeq" id="WP_380075748.1">
    <property type="nucleotide sequence ID" value="NZ_JBHRZF010000021.1"/>
</dbReference>
<feature type="region of interest" description="Disordered" evidence="1">
    <location>
        <begin position="154"/>
        <end position="178"/>
    </location>
</feature>
<name>A0ABV8A506_9DEIO</name>